<dbReference type="GO" id="GO:0006397">
    <property type="term" value="P:mRNA processing"/>
    <property type="evidence" value="ECO:0007669"/>
    <property type="project" value="UniProtKB-KW"/>
</dbReference>
<feature type="domain" description="SDE2-like" evidence="10">
    <location>
        <begin position="76"/>
        <end position="206"/>
    </location>
</feature>
<evidence type="ECO:0000256" key="9">
    <source>
        <dbReference type="SAM" id="MobiDB-lite"/>
    </source>
</evidence>
<dbReference type="PANTHER" id="PTHR12786:SF1">
    <property type="entry name" value="SPLICING REGULATOR SDE2"/>
    <property type="match status" value="1"/>
</dbReference>
<evidence type="ECO:0000256" key="6">
    <source>
        <dbReference type="ARBA" id="ARBA00023187"/>
    </source>
</evidence>
<accession>A0A4Q1BLX3</accession>
<protein>
    <recommendedName>
        <fullName evidence="10">SDE2-like domain-containing protein</fullName>
    </recommendedName>
</protein>
<comment type="subcellular location">
    <subcellularLocation>
        <location evidence="2">Cytoplasm</location>
    </subcellularLocation>
    <subcellularLocation>
        <location evidence="1">Nucleus</location>
    </subcellularLocation>
</comment>
<evidence type="ECO:0000256" key="1">
    <source>
        <dbReference type="ARBA" id="ARBA00004123"/>
    </source>
</evidence>
<keyword evidence="5" id="KW-0507">mRNA processing</keyword>
<dbReference type="FunCoup" id="A0A4Q1BLX3">
    <property type="interactions" value="151"/>
</dbReference>
<dbReference type="GO" id="GO:0008380">
    <property type="term" value="P:RNA splicing"/>
    <property type="evidence" value="ECO:0007669"/>
    <property type="project" value="UniProtKB-KW"/>
</dbReference>
<comment type="similarity">
    <text evidence="3">Belongs to the SDE2 family.</text>
</comment>
<dbReference type="PANTHER" id="PTHR12786">
    <property type="entry name" value="SPLICING FACTOR SF3A-RELATED"/>
    <property type="match status" value="1"/>
</dbReference>
<evidence type="ECO:0000259" key="10">
    <source>
        <dbReference type="Pfam" id="PF22782"/>
    </source>
</evidence>
<sequence>MTQHQAVLLRLPSPLTPQQLNLPPSTPLSSLIPESWDAYIRTASRILDPQATVGDLHDDRGSYHPISLEVCARIRGGKGGFGTQLRAAGGRMSAGKTNTDSCRDLSGRRISTLKEAQRQAELLESAPAIKAAAAAAEKAKLEALERKLGIVPPSRTGESSSSGDSNGKRMAEVDLEELAKKKHKFDDHAFLEESREINENVRSAVSMGE</sequence>
<dbReference type="EMBL" id="SDIL01000042">
    <property type="protein sequence ID" value="RXK38796.1"/>
    <property type="molecule type" value="Genomic_DNA"/>
</dbReference>
<organism evidence="11 12">
    <name type="scientific">Tremella mesenterica</name>
    <name type="common">Jelly fungus</name>
    <dbReference type="NCBI Taxonomy" id="5217"/>
    <lineage>
        <taxon>Eukaryota</taxon>
        <taxon>Fungi</taxon>
        <taxon>Dikarya</taxon>
        <taxon>Basidiomycota</taxon>
        <taxon>Agaricomycotina</taxon>
        <taxon>Tremellomycetes</taxon>
        <taxon>Tremellales</taxon>
        <taxon>Tremellaceae</taxon>
        <taxon>Tremella</taxon>
    </lineage>
</organism>
<keyword evidence="7" id="KW-0539">Nucleus</keyword>
<reference evidence="11 12" key="1">
    <citation type="submission" date="2016-06" db="EMBL/GenBank/DDBJ databases">
        <title>Evolution of pathogenesis and genome organization in the Tremellales.</title>
        <authorList>
            <person name="Cuomo C."/>
            <person name="Litvintseva A."/>
            <person name="Heitman J."/>
            <person name="Chen Y."/>
            <person name="Sun S."/>
            <person name="Springer D."/>
            <person name="Dromer F."/>
            <person name="Young S."/>
            <person name="Zeng Q."/>
            <person name="Chapman S."/>
            <person name="Gujja S."/>
            <person name="Saif S."/>
            <person name="Birren B."/>
        </authorList>
    </citation>
    <scope>NUCLEOTIDE SEQUENCE [LARGE SCALE GENOMIC DNA]</scope>
    <source>
        <strain evidence="11 12">ATCC 28783</strain>
    </source>
</reference>
<dbReference type="InterPro" id="IPR053822">
    <property type="entry name" value="SDE2-like_dom"/>
</dbReference>
<name>A0A4Q1BLX3_TREME</name>
<feature type="compositionally biased region" description="Low complexity" evidence="9">
    <location>
        <begin position="154"/>
        <end position="165"/>
    </location>
</feature>
<evidence type="ECO:0000256" key="5">
    <source>
        <dbReference type="ARBA" id="ARBA00022664"/>
    </source>
</evidence>
<evidence type="ECO:0000256" key="3">
    <source>
        <dbReference type="ARBA" id="ARBA00008726"/>
    </source>
</evidence>
<proteinExistence type="inferred from homology"/>
<keyword evidence="12" id="KW-1185">Reference proteome</keyword>
<feature type="region of interest" description="Disordered" evidence="9">
    <location>
        <begin position="150"/>
        <end position="175"/>
    </location>
</feature>
<dbReference type="AlphaFoldDB" id="A0A4Q1BLX3"/>
<keyword evidence="4" id="KW-0963">Cytoplasm</keyword>
<dbReference type="Proteomes" id="UP000289152">
    <property type="component" value="Unassembled WGS sequence"/>
</dbReference>
<dbReference type="InParanoid" id="A0A4Q1BLX3"/>
<evidence type="ECO:0000313" key="11">
    <source>
        <dbReference type="EMBL" id="RXK38796.1"/>
    </source>
</evidence>
<keyword evidence="8" id="KW-0131">Cell cycle</keyword>
<dbReference type="OrthoDB" id="547031at2759"/>
<dbReference type="STRING" id="5217.A0A4Q1BLX3"/>
<comment type="caution">
    <text evidence="11">The sequence shown here is derived from an EMBL/GenBank/DDBJ whole genome shotgun (WGS) entry which is preliminary data.</text>
</comment>
<evidence type="ECO:0000313" key="12">
    <source>
        <dbReference type="Proteomes" id="UP000289152"/>
    </source>
</evidence>
<dbReference type="GO" id="GO:0005737">
    <property type="term" value="C:cytoplasm"/>
    <property type="evidence" value="ECO:0007669"/>
    <property type="project" value="UniProtKB-SubCell"/>
</dbReference>
<dbReference type="GO" id="GO:0005634">
    <property type="term" value="C:nucleus"/>
    <property type="evidence" value="ECO:0007669"/>
    <property type="project" value="UniProtKB-SubCell"/>
</dbReference>
<evidence type="ECO:0000256" key="7">
    <source>
        <dbReference type="ARBA" id="ARBA00023242"/>
    </source>
</evidence>
<evidence type="ECO:0000256" key="4">
    <source>
        <dbReference type="ARBA" id="ARBA00022490"/>
    </source>
</evidence>
<evidence type="ECO:0000256" key="8">
    <source>
        <dbReference type="ARBA" id="ARBA00023306"/>
    </source>
</evidence>
<dbReference type="VEuPathDB" id="FungiDB:TREMEDRAFT_72280"/>
<evidence type="ECO:0000256" key="2">
    <source>
        <dbReference type="ARBA" id="ARBA00004496"/>
    </source>
</evidence>
<dbReference type="Pfam" id="PF22782">
    <property type="entry name" value="SDE2"/>
    <property type="match status" value="1"/>
</dbReference>
<dbReference type="InterPro" id="IPR051421">
    <property type="entry name" value="RNA_Proc_DNA_Dmg_Regulator"/>
</dbReference>
<gene>
    <name evidence="11" type="ORF">M231_03972</name>
</gene>
<keyword evidence="6" id="KW-0508">mRNA splicing</keyword>